<organism evidence="1 2">
    <name type="scientific">Tetradesmus obliquus</name>
    <name type="common">Green alga</name>
    <name type="synonym">Acutodesmus obliquus</name>
    <dbReference type="NCBI Taxonomy" id="3088"/>
    <lineage>
        <taxon>Eukaryota</taxon>
        <taxon>Viridiplantae</taxon>
        <taxon>Chlorophyta</taxon>
        <taxon>core chlorophytes</taxon>
        <taxon>Chlorophyceae</taxon>
        <taxon>CS clade</taxon>
        <taxon>Sphaeropleales</taxon>
        <taxon>Scenedesmaceae</taxon>
        <taxon>Tetradesmus</taxon>
    </lineage>
</organism>
<gene>
    <name evidence="1" type="ORF">OEZ85_010496</name>
</gene>
<keyword evidence="2" id="KW-1185">Reference proteome</keyword>
<accession>A0ABY8TMF9</accession>
<evidence type="ECO:0000313" key="2">
    <source>
        <dbReference type="Proteomes" id="UP001244341"/>
    </source>
</evidence>
<reference evidence="1 2" key="1">
    <citation type="submission" date="2023-05" db="EMBL/GenBank/DDBJ databases">
        <title>A 100% complete, gapless, phased diploid assembly of the Scenedesmus obliquus UTEX 3031 genome.</title>
        <authorList>
            <person name="Biondi T.C."/>
            <person name="Hanschen E.R."/>
            <person name="Kwon T."/>
            <person name="Eng W."/>
            <person name="Kruse C.P.S."/>
            <person name="Koehler S.I."/>
            <person name="Kunde Y."/>
            <person name="Gleasner C.D."/>
            <person name="You Mak K.T."/>
            <person name="Polle J."/>
            <person name="Hovde B.T."/>
            <person name="Starkenburg S.R."/>
        </authorList>
    </citation>
    <scope>NUCLEOTIDE SEQUENCE [LARGE SCALE GENOMIC DNA]</scope>
    <source>
        <strain evidence="1 2">DOE0152z</strain>
    </source>
</reference>
<proteinExistence type="predicted"/>
<sequence>MMLVQAPQFNVPAAEQARACSEGHTIQHPVLFLMRVDPENAFHNLETVVSVFAALATLQLQPQQYNGGLEVVIADDRVPGYFSAVWRRLSHPHPLRVLREQPFPAGTCFATALLAPYTAHTQSLLTYKAGTADEVAELSELPFYPDQISLLMRTGVLMGVHGAGLANQVFMKPRLGAVVEVWHNMENNFHYHNLAYMLGHCYFNVRSEQELDVQAVVAAAVAAMDAVAAARAAVAAAAAGSGSGSWWWRRPWQG</sequence>
<dbReference type="PANTHER" id="PTHR20961:SF38">
    <property type="entry name" value="PROTEIN O-LINKED-MANNOSE BETA-1,4-N-ACETYLGLUCOSAMINYLTRANSFERASE 2"/>
    <property type="match status" value="1"/>
</dbReference>
<dbReference type="InterPro" id="IPR007657">
    <property type="entry name" value="Glycosyltransferase_61"/>
</dbReference>
<name>A0ABY8TMF9_TETOB</name>
<evidence type="ECO:0000313" key="1">
    <source>
        <dbReference type="EMBL" id="WIA10303.1"/>
    </source>
</evidence>
<dbReference type="PANTHER" id="PTHR20961">
    <property type="entry name" value="GLYCOSYLTRANSFERASE"/>
    <property type="match status" value="1"/>
</dbReference>
<protein>
    <submittedName>
        <fullName evidence="1">Uncharacterized protein</fullName>
    </submittedName>
</protein>
<dbReference type="Proteomes" id="UP001244341">
    <property type="component" value="Chromosome 2b"/>
</dbReference>
<dbReference type="EMBL" id="CP126209">
    <property type="protein sequence ID" value="WIA10303.1"/>
    <property type="molecule type" value="Genomic_DNA"/>
</dbReference>